<keyword evidence="2" id="KW-1185">Reference proteome</keyword>
<name>A0ABX2XQC0_9GAMM</name>
<proteinExistence type="predicted"/>
<evidence type="ECO:0000313" key="1">
    <source>
        <dbReference type="EMBL" id="OCH96805.1"/>
    </source>
</evidence>
<accession>A0ABX2XQC0</accession>
<protein>
    <submittedName>
        <fullName evidence="1">Uncharacterized protein</fullName>
    </submittedName>
</protein>
<dbReference type="Proteomes" id="UP000093336">
    <property type="component" value="Unassembled WGS sequence"/>
</dbReference>
<reference evidence="1 2" key="1">
    <citation type="submission" date="2016-05" db="EMBL/GenBank/DDBJ databases">
        <authorList>
            <person name="Prochazka B."/>
            <person name="Indra A."/>
            <person name="Hasenberger P."/>
            <person name="Blaschitz M."/>
            <person name="Wagner L."/>
            <person name="Wewalka G."/>
            <person name="Sorschag S."/>
            <person name="Schmid D."/>
            <person name="Ruppitsch W."/>
        </authorList>
    </citation>
    <scope>NUCLEOTIDE SEQUENCE [LARGE SCALE GENOMIC DNA]</scope>
    <source>
        <strain evidence="1 2">974010_12</strain>
    </source>
</reference>
<organism evidence="1 2">
    <name type="scientific">Legionella jamestowniensis</name>
    <dbReference type="NCBI Taxonomy" id="455"/>
    <lineage>
        <taxon>Bacteria</taxon>
        <taxon>Pseudomonadati</taxon>
        <taxon>Pseudomonadota</taxon>
        <taxon>Gammaproteobacteria</taxon>
        <taxon>Legionellales</taxon>
        <taxon>Legionellaceae</taxon>
        <taxon>Legionella</taxon>
    </lineage>
</organism>
<dbReference type="EMBL" id="LYOZ01000052">
    <property type="protein sequence ID" value="OCH96805.1"/>
    <property type="molecule type" value="Genomic_DNA"/>
</dbReference>
<gene>
    <name evidence="1" type="ORF">A8135_03965</name>
</gene>
<evidence type="ECO:0000313" key="2">
    <source>
        <dbReference type="Proteomes" id="UP000093336"/>
    </source>
</evidence>
<sequence length="62" mass="7319">MGKISQALNKLEEIRSDRVHEYDMVLGTFDGVGYNLTFMNAGDKNVKHHHQTYDATFMFYFW</sequence>
<comment type="caution">
    <text evidence="1">The sequence shown here is derived from an EMBL/GenBank/DDBJ whole genome shotgun (WGS) entry which is preliminary data.</text>
</comment>
<dbReference type="RefSeq" id="WP_065621108.1">
    <property type="nucleotide sequence ID" value="NZ_LYOZ01000052.1"/>
</dbReference>